<proteinExistence type="predicted"/>
<reference evidence="2 3" key="1">
    <citation type="submission" date="2022-02" db="EMBL/GenBank/DDBJ databases">
        <title>The genome sequence of Shewanella sp. 3B26.</title>
        <authorList>
            <person name="Du J."/>
        </authorList>
    </citation>
    <scope>NUCLEOTIDE SEQUENCE [LARGE SCALE GENOMIC DNA]</scope>
    <source>
        <strain evidence="2 3">3B26</strain>
    </source>
</reference>
<dbReference type="Proteomes" id="UP001297581">
    <property type="component" value="Unassembled WGS sequence"/>
</dbReference>
<keyword evidence="1" id="KW-1133">Transmembrane helix</keyword>
<keyword evidence="1" id="KW-0812">Transmembrane</keyword>
<protein>
    <submittedName>
        <fullName evidence="2">MSHA biogenesis protein MshP</fullName>
    </submittedName>
</protein>
<keyword evidence="3" id="KW-1185">Reference proteome</keyword>
<dbReference type="RefSeq" id="WP_240589467.1">
    <property type="nucleotide sequence ID" value="NZ_JAKUDL010000001.1"/>
</dbReference>
<organism evidence="2 3">
    <name type="scientific">Shewanella zhuhaiensis</name>
    <dbReference type="NCBI Taxonomy" id="2919576"/>
    <lineage>
        <taxon>Bacteria</taxon>
        <taxon>Pseudomonadati</taxon>
        <taxon>Pseudomonadota</taxon>
        <taxon>Gammaproteobacteria</taxon>
        <taxon>Alteromonadales</taxon>
        <taxon>Shewanellaceae</taxon>
        <taxon>Shewanella</taxon>
    </lineage>
</organism>
<keyword evidence="1" id="KW-0472">Membrane</keyword>
<name>A0AAJ1BDL9_9GAMM</name>
<comment type="caution">
    <text evidence="2">The sequence shown here is derived from an EMBL/GenBank/DDBJ whole genome shotgun (WGS) entry which is preliminary data.</text>
</comment>
<dbReference type="AlphaFoldDB" id="A0AAJ1BDL9"/>
<gene>
    <name evidence="2" type="ORF">MJ923_00655</name>
</gene>
<accession>A0AAJ1BDL9</accession>
<dbReference type="EMBL" id="JAKUDL010000001">
    <property type="protein sequence ID" value="MCH4292809.1"/>
    <property type="molecule type" value="Genomic_DNA"/>
</dbReference>
<evidence type="ECO:0000313" key="2">
    <source>
        <dbReference type="EMBL" id="MCH4292809.1"/>
    </source>
</evidence>
<evidence type="ECO:0000313" key="3">
    <source>
        <dbReference type="Proteomes" id="UP001297581"/>
    </source>
</evidence>
<feature type="transmembrane region" description="Helical" evidence="1">
    <location>
        <begin position="18"/>
        <end position="37"/>
    </location>
</feature>
<evidence type="ECO:0000256" key="1">
    <source>
        <dbReference type="SAM" id="Phobius"/>
    </source>
</evidence>
<sequence length="143" mass="14992">MFPNRAGLAAHRRQRGSALIVGIFVITVMFLLAAVLIRISSDGDEALTLEVWGIRALAAANSGADVAMSKLFPLDNGASSCANVPAAWSVPNVVGFHGCAVSLSCNAFVVDGVTQYRIVSTAVCQSADLRVSRTVEVTARDVE</sequence>